<reference evidence="2" key="1">
    <citation type="submission" date="2021-01" db="EMBL/GenBank/DDBJ databases">
        <title>Modified the classification status of verrucomicrobia.</title>
        <authorList>
            <person name="Feng X."/>
        </authorList>
    </citation>
    <scope>NUCLEOTIDE SEQUENCE</scope>
    <source>
        <strain evidence="2">KCTC 13126</strain>
    </source>
</reference>
<comment type="caution">
    <text evidence="2">The sequence shown here is derived from an EMBL/GenBank/DDBJ whole genome shotgun (WGS) entry which is preliminary data.</text>
</comment>
<dbReference type="Proteomes" id="UP000617628">
    <property type="component" value="Unassembled WGS sequence"/>
</dbReference>
<gene>
    <name evidence="2" type="ORF">JIN87_23275</name>
</gene>
<accession>A0A934S273</accession>
<evidence type="ECO:0000313" key="3">
    <source>
        <dbReference type="Proteomes" id="UP000617628"/>
    </source>
</evidence>
<sequence length="171" mass="18437">MKCYSQTIFPAPTRLTSPTTSALILFTFIIGSVSVVGSDTIRVEGPGRVTLPEVEVKDSQQTVYSGSLTLDLTNKSELNGWLLTGEIAQNALIGSYTEEQIPAALSFKSITWISGGNGSAAGITVYPDGQRIEADPGFGVGKYKIEFEIRYDVPPFPAADRYDCVSTFIVQ</sequence>
<proteinExistence type="predicted"/>
<protein>
    <submittedName>
        <fullName evidence="2">Uncharacterized protein</fullName>
    </submittedName>
</protein>
<dbReference type="RefSeq" id="WP_200358072.1">
    <property type="nucleotide sequence ID" value="NZ_JAENIL010000059.1"/>
</dbReference>
<keyword evidence="1" id="KW-0812">Transmembrane</keyword>
<evidence type="ECO:0000313" key="2">
    <source>
        <dbReference type="EMBL" id="MBK1879825.1"/>
    </source>
</evidence>
<feature type="transmembrane region" description="Helical" evidence="1">
    <location>
        <begin position="20"/>
        <end position="38"/>
    </location>
</feature>
<keyword evidence="1" id="KW-1133">Transmembrane helix</keyword>
<dbReference type="AlphaFoldDB" id="A0A934S273"/>
<evidence type="ECO:0000256" key="1">
    <source>
        <dbReference type="SAM" id="Phobius"/>
    </source>
</evidence>
<dbReference type="EMBL" id="JAENIL010000059">
    <property type="protein sequence ID" value="MBK1879825.1"/>
    <property type="molecule type" value="Genomic_DNA"/>
</dbReference>
<organism evidence="2 3">
    <name type="scientific">Pelagicoccus mobilis</name>
    <dbReference type="NCBI Taxonomy" id="415221"/>
    <lineage>
        <taxon>Bacteria</taxon>
        <taxon>Pseudomonadati</taxon>
        <taxon>Verrucomicrobiota</taxon>
        <taxon>Opitutia</taxon>
        <taxon>Puniceicoccales</taxon>
        <taxon>Pelagicoccaceae</taxon>
        <taxon>Pelagicoccus</taxon>
    </lineage>
</organism>
<keyword evidence="3" id="KW-1185">Reference proteome</keyword>
<name>A0A934S273_9BACT</name>
<keyword evidence="1" id="KW-0472">Membrane</keyword>